<reference evidence="1 2" key="1">
    <citation type="submission" date="2011-12" db="EMBL/GenBank/DDBJ databases">
        <title>The complete genome of Niastella koreensis GR20-10.</title>
        <authorList>
            <consortium name="US DOE Joint Genome Institute (JGI-PGF)"/>
            <person name="Lucas S."/>
            <person name="Han J."/>
            <person name="Lapidus A."/>
            <person name="Bruce D."/>
            <person name="Goodwin L."/>
            <person name="Pitluck S."/>
            <person name="Peters L."/>
            <person name="Kyrpides N."/>
            <person name="Mavromatis K."/>
            <person name="Ivanova N."/>
            <person name="Mikhailova N."/>
            <person name="Davenport K."/>
            <person name="Saunders E."/>
            <person name="Detter J.C."/>
            <person name="Tapia R."/>
            <person name="Han C."/>
            <person name="Land M."/>
            <person name="Hauser L."/>
            <person name="Markowitz V."/>
            <person name="Cheng J.-F."/>
            <person name="Hugenholtz P."/>
            <person name="Woyke T."/>
            <person name="Wu D."/>
            <person name="Tindall B."/>
            <person name="Pomrenke H."/>
            <person name="Brambilla E."/>
            <person name="Klenk H.-P."/>
            <person name="Eisen J.A."/>
        </authorList>
    </citation>
    <scope>NUCLEOTIDE SEQUENCE [LARGE SCALE GENOMIC DNA]</scope>
    <source>
        <strain evidence="2">DSM 17620 / KACC 11465 / NBRC 106392 / GR20-10</strain>
    </source>
</reference>
<dbReference type="EMBL" id="CP003178">
    <property type="protein sequence ID" value="AEV97721.1"/>
    <property type="molecule type" value="Genomic_DNA"/>
</dbReference>
<proteinExistence type="predicted"/>
<dbReference type="HOGENOM" id="CLU_3155358_0_0_10"/>
<dbReference type="KEGG" id="nko:Niako_1350"/>
<gene>
    <name evidence="1" type="ordered locus">Niako_1350</name>
</gene>
<name>G8TN36_NIAKG</name>
<sequence length="48" mass="5659">MEVEKYEKWLPKTVFLFTFSQAITNCLFQKTRNNKAETPDFLTLIACV</sequence>
<dbReference type="Proteomes" id="UP000005438">
    <property type="component" value="Chromosome"/>
</dbReference>
<protein>
    <submittedName>
        <fullName evidence="1">Uncharacterized protein</fullName>
    </submittedName>
</protein>
<evidence type="ECO:0000313" key="2">
    <source>
        <dbReference type="Proteomes" id="UP000005438"/>
    </source>
</evidence>
<dbReference type="AlphaFoldDB" id="G8TN36"/>
<dbReference type="STRING" id="700598.Niako_1350"/>
<organism evidence="1 2">
    <name type="scientific">Niastella koreensis (strain DSM 17620 / KACC 11465 / NBRC 106392 / GR20-10)</name>
    <dbReference type="NCBI Taxonomy" id="700598"/>
    <lineage>
        <taxon>Bacteria</taxon>
        <taxon>Pseudomonadati</taxon>
        <taxon>Bacteroidota</taxon>
        <taxon>Chitinophagia</taxon>
        <taxon>Chitinophagales</taxon>
        <taxon>Chitinophagaceae</taxon>
        <taxon>Niastella</taxon>
    </lineage>
</organism>
<accession>G8TN36</accession>
<evidence type="ECO:0000313" key="1">
    <source>
        <dbReference type="EMBL" id="AEV97721.1"/>
    </source>
</evidence>